<dbReference type="GO" id="GO:0006749">
    <property type="term" value="P:glutathione metabolic process"/>
    <property type="evidence" value="ECO:0007669"/>
    <property type="project" value="TreeGrafter"/>
</dbReference>
<gene>
    <name evidence="5" type="ORF">JQX14_14540</name>
    <name evidence="4" type="ORF">SUH3_12415</name>
</gene>
<keyword evidence="1 5" id="KW-0413">Isomerase</keyword>
<name>A0A073IVU5_9RHOB</name>
<proteinExistence type="inferred from homology"/>
<dbReference type="InterPro" id="IPR036249">
    <property type="entry name" value="Thioredoxin-like_sf"/>
</dbReference>
<dbReference type="GO" id="GO:0018845">
    <property type="term" value="F:2-hydroxychromene-2-carboxylate isomerase activity"/>
    <property type="evidence" value="ECO:0007669"/>
    <property type="project" value="UniProtKB-UniRule"/>
</dbReference>
<dbReference type="GO" id="GO:0004602">
    <property type="term" value="F:glutathione peroxidase activity"/>
    <property type="evidence" value="ECO:0007669"/>
    <property type="project" value="TreeGrafter"/>
</dbReference>
<comment type="caution">
    <text evidence="4">The sequence shown here is derived from an EMBL/GenBank/DDBJ whole genome shotgun (WGS) entry which is preliminary data.</text>
</comment>
<dbReference type="RefSeq" id="WP_081855487.1">
    <property type="nucleotide sequence ID" value="NZ_CP086770.1"/>
</dbReference>
<evidence type="ECO:0000256" key="2">
    <source>
        <dbReference type="PIRSR" id="PIRSR006386-1"/>
    </source>
</evidence>
<evidence type="ECO:0000313" key="4">
    <source>
        <dbReference type="EMBL" id="KEJ93909.1"/>
    </source>
</evidence>
<dbReference type="AlphaFoldDB" id="A0A073IVU5"/>
<dbReference type="Proteomes" id="UP000027746">
    <property type="component" value="Unassembled WGS sequence"/>
</dbReference>
<dbReference type="OrthoDB" id="5244108at2"/>
<dbReference type="PANTHER" id="PTHR42943">
    <property type="entry name" value="GLUTATHIONE S-TRANSFERASE KAPPA"/>
    <property type="match status" value="1"/>
</dbReference>
<dbReference type="PIRSF" id="PIRSF006386">
    <property type="entry name" value="HCCAis_GSTk"/>
    <property type="match status" value="1"/>
</dbReference>
<feature type="domain" description="DSBA-like thioredoxin" evidence="3">
    <location>
        <begin position="6"/>
        <end position="199"/>
    </location>
</feature>
<dbReference type="EMBL" id="JAMD01000023">
    <property type="protein sequence ID" value="KEJ93909.1"/>
    <property type="molecule type" value="Genomic_DNA"/>
</dbReference>
<feature type="active site" description="Nucleophile" evidence="2">
    <location>
        <position position="15"/>
    </location>
</feature>
<dbReference type="EC" id="5.99.1.4" evidence="1"/>
<reference evidence="5" key="2">
    <citation type="submission" date="2021-01" db="EMBL/GenBank/DDBJ databases">
        <title>Diatom-associated Roseobacters Show Island Model of Population Structure.</title>
        <authorList>
            <person name="Qu L."/>
            <person name="Feng X."/>
            <person name="Chen Y."/>
            <person name="Li L."/>
            <person name="Wang X."/>
            <person name="Hu Z."/>
            <person name="Wang H."/>
            <person name="Luo H."/>
        </authorList>
    </citation>
    <scope>NUCLEOTIDE SEQUENCE</scope>
    <source>
        <strain evidence="5">SM26-45</strain>
    </source>
</reference>
<evidence type="ECO:0000313" key="5">
    <source>
        <dbReference type="EMBL" id="MBM2355766.1"/>
    </source>
</evidence>
<dbReference type="InterPro" id="IPR001853">
    <property type="entry name" value="DSBA-like_thioredoxin_dom"/>
</dbReference>
<evidence type="ECO:0000256" key="1">
    <source>
        <dbReference type="PIRNR" id="PIRNR006386"/>
    </source>
</evidence>
<sequence>MSAPNVIDYYFAPMSGYAYLGHARLLDIAADTGAVIRYHPLDMAAVFAAAGSFPPAKYPEIRQTHRKADMKRWAVKLELPINTTPAFWPVPMDLACRVIVASQALGGDQGEVVGAILKAVWVHDLNISDQGDVGKTLELDGIVADEILNVAGDSAVASQAKAETAEAIEKGIFGSPTYVIGDDWFFGQDRLAFLRGHLKNL</sequence>
<dbReference type="CDD" id="cd03022">
    <property type="entry name" value="DsbA_HCCA_Iso"/>
    <property type="match status" value="1"/>
</dbReference>
<protein>
    <recommendedName>
        <fullName evidence="1">2-hydroxychromene-2-carboxylate isomerase</fullName>
        <ecNumber evidence="1">5.99.1.4</ecNumber>
    </recommendedName>
</protein>
<dbReference type="Pfam" id="PF01323">
    <property type="entry name" value="DSBA"/>
    <property type="match status" value="1"/>
</dbReference>
<dbReference type="SUPFAM" id="SSF52833">
    <property type="entry name" value="Thioredoxin-like"/>
    <property type="match status" value="1"/>
</dbReference>
<dbReference type="Proteomes" id="UP000809337">
    <property type="component" value="Unassembled WGS sequence"/>
</dbReference>
<accession>A0A073IVU5</accession>
<dbReference type="InterPro" id="IPR014440">
    <property type="entry name" value="HCCAis_GSTk"/>
</dbReference>
<organism evidence="4 6">
    <name type="scientific">Pseudosulfitobacter pseudonitzschiae</name>
    <dbReference type="NCBI Taxonomy" id="1402135"/>
    <lineage>
        <taxon>Bacteria</taxon>
        <taxon>Pseudomonadati</taxon>
        <taxon>Pseudomonadota</taxon>
        <taxon>Alphaproteobacteria</taxon>
        <taxon>Rhodobacterales</taxon>
        <taxon>Roseobacteraceae</taxon>
        <taxon>Pseudosulfitobacter</taxon>
    </lineage>
</organism>
<evidence type="ECO:0000313" key="6">
    <source>
        <dbReference type="Proteomes" id="UP000027746"/>
    </source>
</evidence>
<dbReference type="GO" id="GO:0004364">
    <property type="term" value="F:glutathione transferase activity"/>
    <property type="evidence" value="ECO:0007669"/>
    <property type="project" value="TreeGrafter"/>
</dbReference>
<dbReference type="PANTHER" id="PTHR42943:SF2">
    <property type="entry name" value="GLUTATHIONE S-TRANSFERASE KAPPA 1"/>
    <property type="match status" value="1"/>
</dbReference>
<dbReference type="GO" id="GO:1901170">
    <property type="term" value="P:naphthalene catabolic process"/>
    <property type="evidence" value="ECO:0007669"/>
    <property type="project" value="InterPro"/>
</dbReference>
<comment type="catalytic activity">
    <reaction evidence="1">
        <text>2-hydroxychromene-2-carboxylate = (3E)-4-(2-hydroxyphenyl)-2-oxobut-3-enoate</text>
        <dbReference type="Rhea" id="RHEA:27401"/>
        <dbReference type="ChEBI" id="CHEBI:59350"/>
        <dbReference type="ChEBI" id="CHEBI:59353"/>
        <dbReference type="EC" id="5.99.1.4"/>
    </reaction>
</comment>
<evidence type="ECO:0000259" key="3">
    <source>
        <dbReference type="Pfam" id="PF01323"/>
    </source>
</evidence>
<comment type="similarity">
    <text evidence="1">Belongs to the GST superfamily. NadH family.</text>
</comment>
<reference evidence="4 6" key="1">
    <citation type="submission" date="2014-01" db="EMBL/GenBank/DDBJ databases">
        <title>Sulfitobacter sp. H3 (MCCC 1A00686) Genome Sequencing.</title>
        <authorList>
            <person name="Lai Q."/>
            <person name="Hong Z."/>
        </authorList>
    </citation>
    <scope>NUCLEOTIDE SEQUENCE [LARGE SCALE GENOMIC DNA]</scope>
    <source>
        <strain evidence="4 6">H3</strain>
    </source>
</reference>
<dbReference type="InterPro" id="IPR051924">
    <property type="entry name" value="GST_Kappa/NadH"/>
</dbReference>
<dbReference type="InterPro" id="IPR044087">
    <property type="entry name" value="NahD-like"/>
</dbReference>
<dbReference type="EMBL" id="JAFBWN010000009">
    <property type="protein sequence ID" value="MBM2355766.1"/>
    <property type="molecule type" value="Genomic_DNA"/>
</dbReference>
<dbReference type="Gene3D" id="3.40.30.10">
    <property type="entry name" value="Glutaredoxin"/>
    <property type="match status" value="1"/>
</dbReference>
<keyword evidence="6" id="KW-1185">Reference proteome</keyword>